<gene>
    <name evidence="2" type="ORF">HYPSUDRAFT_129120</name>
</gene>
<name>A0A0D2MWI0_HYPSF</name>
<evidence type="ECO:0008006" key="4">
    <source>
        <dbReference type="Google" id="ProtNLM"/>
    </source>
</evidence>
<dbReference type="OrthoDB" id="2641762at2759"/>
<keyword evidence="1" id="KW-0472">Membrane</keyword>
<evidence type="ECO:0000256" key="1">
    <source>
        <dbReference type="SAM" id="Phobius"/>
    </source>
</evidence>
<keyword evidence="1" id="KW-0812">Transmembrane</keyword>
<feature type="transmembrane region" description="Helical" evidence="1">
    <location>
        <begin position="185"/>
        <end position="206"/>
    </location>
</feature>
<evidence type="ECO:0000313" key="2">
    <source>
        <dbReference type="EMBL" id="KJA28373.1"/>
    </source>
</evidence>
<reference evidence="3" key="1">
    <citation type="submission" date="2014-04" db="EMBL/GenBank/DDBJ databases">
        <title>Evolutionary Origins and Diversification of the Mycorrhizal Mutualists.</title>
        <authorList>
            <consortium name="DOE Joint Genome Institute"/>
            <consortium name="Mycorrhizal Genomics Consortium"/>
            <person name="Kohler A."/>
            <person name="Kuo A."/>
            <person name="Nagy L.G."/>
            <person name="Floudas D."/>
            <person name="Copeland A."/>
            <person name="Barry K.W."/>
            <person name="Cichocki N."/>
            <person name="Veneault-Fourrey C."/>
            <person name="LaButti K."/>
            <person name="Lindquist E.A."/>
            <person name="Lipzen A."/>
            <person name="Lundell T."/>
            <person name="Morin E."/>
            <person name="Murat C."/>
            <person name="Riley R."/>
            <person name="Ohm R."/>
            <person name="Sun H."/>
            <person name="Tunlid A."/>
            <person name="Henrissat B."/>
            <person name="Grigoriev I.V."/>
            <person name="Hibbett D.S."/>
            <person name="Martin F."/>
        </authorList>
    </citation>
    <scope>NUCLEOTIDE SEQUENCE [LARGE SCALE GENOMIC DNA]</scope>
    <source>
        <strain evidence="3">FD-334 SS-4</strain>
    </source>
</reference>
<dbReference type="AlphaFoldDB" id="A0A0D2MWI0"/>
<feature type="transmembrane region" description="Helical" evidence="1">
    <location>
        <begin position="20"/>
        <end position="45"/>
    </location>
</feature>
<feature type="transmembrane region" description="Helical" evidence="1">
    <location>
        <begin position="109"/>
        <end position="131"/>
    </location>
</feature>
<dbReference type="OMA" id="APINQIW"/>
<keyword evidence="1" id="KW-1133">Transmembrane helix</keyword>
<sequence length="338" mass="37984">MSNAWRPDEPAYDIFLERTFLAGDFISGLGYGVQIVLYASCAIFLWKTRRSRGRQSLFLLLYTTILLSIETIFSAVQARTVQVIYIDNRNYPGGPWAYFLATQNLPINVMFYATLFILTFLSDLLILWRCWIIWGGSGTRISYAVVSFPLILVIASFAMGTLWTLQSSQPGLSLYSALPMAYGTSYYVISLSVNILLTVLITVRLVMYRRKISKILPSIHGNHYLSLAAIFVESAALYSIIALAFIISYAVNNPINQIFLSMASSAQQIAGYLIVYRLAEGRAWNKSTFEFEGTLLPTLQFHHSKSAGTAMSESNLETPVDRTTYFLPHARAHQTHTV</sequence>
<accession>A0A0D2MWI0</accession>
<dbReference type="EMBL" id="KN817521">
    <property type="protein sequence ID" value="KJA28373.1"/>
    <property type="molecule type" value="Genomic_DNA"/>
</dbReference>
<proteinExistence type="predicted"/>
<feature type="transmembrane region" description="Helical" evidence="1">
    <location>
        <begin position="257"/>
        <end position="279"/>
    </location>
</feature>
<organism evidence="2 3">
    <name type="scientific">Hypholoma sublateritium (strain FD-334 SS-4)</name>
    <dbReference type="NCBI Taxonomy" id="945553"/>
    <lineage>
        <taxon>Eukaryota</taxon>
        <taxon>Fungi</taxon>
        <taxon>Dikarya</taxon>
        <taxon>Basidiomycota</taxon>
        <taxon>Agaricomycotina</taxon>
        <taxon>Agaricomycetes</taxon>
        <taxon>Agaricomycetidae</taxon>
        <taxon>Agaricales</taxon>
        <taxon>Agaricineae</taxon>
        <taxon>Strophariaceae</taxon>
        <taxon>Hypholoma</taxon>
    </lineage>
</organism>
<feature type="transmembrane region" description="Helical" evidence="1">
    <location>
        <begin position="143"/>
        <end position="165"/>
    </location>
</feature>
<keyword evidence="3" id="KW-1185">Reference proteome</keyword>
<feature type="transmembrane region" description="Helical" evidence="1">
    <location>
        <begin position="227"/>
        <end position="251"/>
    </location>
</feature>
<evidence type="ECO:0000313" key="3">
    <source>
        <dbReference type="Proteomes" id="UP000054270"/>
    </source>
</evidence>
<protein>
    <recommendedName>
        <fullName evidence="4">G-protein coupled receptors family 1 profile domain-containing protein</fullName>
    </recommendedName>
</protein>
<dbReference type="Proteomes" id="UP000054270">
    <property type="component" value="Unassembled WGS sequence"/>
</dbReference>
<feature type="transmembrane region" description="Helical" evidence="1">
    <location>
        <begin position="57"/>
        <end position="76"/>
    </location>
</feature>